<accession>A0A3G2R1C5</accession>
<evidence type="ECO:0000313" key="2">
    <source>
        <dbReference type="Proteomes" id="UP000280960"/>
    </source>
</evidence>
<dbReference type="KEGG" id="bacg:D2962_00405"/>
<organism evidence="1 2">
    <name type="scientific">Biomaibacter acetigenes</name>
    <dbReference type="NCBI Taxonomy" id="2316383"/>
    <lineage>
        <taxon>Bacteria</taxon>
        <taxon>Bacillati</taxon>
        <taxon>Bacillota</taxon>
        <taxon>Clostridia</taxon>
        <taxon>Thermosediminibacterales</taxon>
        <taxon>Tepidanaerobacteraceae</taxon>
        <taxon>Biomaibacter</taxon>
    </lineage>
</organism>
<gene>
    <name evidence="1" type="primary">yabG</name>
    <name evidence="1" type="ORF">D2962_00405</name>
</gene>
<sequence length="287" mass="32861">MAEIKIGDVVTRISYDRDVFFKVVEIFEDQRYATLKGLNVRVLADAPIDDLVLPSSAEIRDYKREYIKKSNESMERIFYRRELERQKRFSRAESNENNGFFDVPGTVLHIDGDEEYLELCMTTYKQLGIEAHGMCIPEKEQHKKVGQLLMEYNPDILVITGHDGLIRNNRNFNDIESYRNSKYFIESVKAARRFEPSLDDLVIFAGACQSHYEGILRAGANFASSPHRVFIHALDPVFIIEKVAFTPINKIISARDVIDATITGIKGIGGVETRGKFREGLPRSPYE</sequence>
<protein>
    <submittedName>
        <fullName evidence="1">Sporulation peptidase YabG</fullName>
    </submittedName>
</protein>
<dbReference type="Pfam" id="PF05582">
    <property type="entry name" value="Peptidase_U57"/>
    <property type="match status" value="1"/>
</dbReference>
<dbReference type="NCBIfam" id="TIGR02855">
    <property type="entry name" value="spore_yabG"/>
    <property type="match status" value="1"/>
</dbReference>
<dbReference type="RefSeq" id="WP_120765211.1">
    <property type="nucleotide sequence ID" value="NZ_CP033169.1"/>
</dbReference>
<name>A0A3G2R1C5_9FIRM</name>
<dbReference type="PIRSF" id="PIRSF011575">
    <property type="entry name" value="YabG"/>
    <property type="match status" value="1"/>
</dbReference>
<proteinExistence type="predicted"/>
<keyword evidence="2" id="KW-1185">Reference proteome</keyword>
<reference evidence="1 2" key="1">
    <citation type="submission" date="2018-10" db="EMBL/GenBank/DDBJ databases">
        <authorList>
            <person name="Zhang X."/>
        </authorList>
    </citation>
    <scope>NUCLEOTIDE SEQUENCE [LARGE SCALE GENOMIC DNA]</scope>
    <source>
        <strain evidence="1 2">SK-G1</strain>
    </source>
</reference>
<dbReference type="EMBL" id="CP033169">
    <property type="protein sequence ID" value="AYO29266.1"/>
    <property type="molecule type" value="Genomic_DNA"/>
</dbReference>
<dbReference type="AlphaFoldDB" id="A0A3G2R1C5"/>
<evidence type="ECO:0000313" key="1">
    <source>
        <dbReference type="EMBL" id="AYO29266.1"/>
    </source>
</evidence>
<dbReference type="InterPro" id="IPR008764">
    <property type="entry name" value="Peptidase_U57"/>
</dbReference>
<dbReference type="Proteomes" id="UP000280960">
    <property type="component" value="Chromosome"/>
</dbReference>